<dbReference type="Gene3D" id="3.30.310.10">
    <property type="entry name" value="TATA-Binding Protein"/>
    <property type="match status" value="1"/>
</dbReference>
<dbReference type="SUPFAM" id="SSF55945">
    <property type="entry name" value="TATA-box binding protein-like"/>
    <property type="match status" value="1"/>
</dbReference>
<proteinExistence type="predicted"/>
<accession>A0A401IPP6</accession>
<protein>
    <submittedName>
        <fullName evidence="1">Wsv303-like protein</fullName>
    </submittedName>
</protein>
<organism evidence="1">
    <name type="scientific">Sesarmops intermedium nimavirus</name>
    <dbReference type="NCBI Taxonomy" id="2133796"/>
    <lineage>
        <taxon>Viruses</taxon>
        <taxon>Viruses incertae sedis</taxon>
        <taxon>Naldaviricetes</taxon>
        <taxon>Nimaviridae</taxon>
    </lineage>
</organism>
<sequence>MATKCERKKHVILGNADYTLSSTDNNCVSISIDFGQNAGFEPAEEEDDHKIIAANGDAHLSAITKNKKMQQQQPFKTVISRARMILSERDTSQKQFTALKSRAPFFSVLKFETGAVIVVGLQDPALTNLCVSKAVTDIADTLKYPIRIRNVSIVNTVSTFNRFHLNFIRIGEFFNRHCIAYIYNPETFPGMFFKLRVPAKKLEEEETLAEYYIKVATMRDSKCPSFDINEWLRVKTALIFKVGKITVLGECGRDDVSVISKLLFGLFHYFMDHNIKLSQSEARRIRDRYGIPSLEWYLYIDMLFHSHPYVKPTKEEVRLSMISSTATTAIDKTYYGDSPDSPLSANLLPSGKETARIVAAMMAQKLCGRPLTMHRKNVLHNDSKPRGWWRKNTRPDPFALIRVGTTSEAPAGMMNEKLAKPDGEWWFEKKFKNEKDHLINLCYEEIVKECEAINLNPVAFMRNFKLTESQKRLVRVVSRNVDGPSKHFGNKDNYFLLGINRSKKIKRDQKKHAVNLARLETHMAAYEFLNRHLVSGYAPEFAKLFGTDVYSLLHLVKKLPETRGHFLAINNQNSSSETPGEAYFCRLFDEAINTNRSKKNNIMNRDSTEALSQFKCEACGDALIKGSRSVERGLCEACDEQSTLYIENALSNIRRKRPFEGEEEDEKESKKVKKCTPSDFIDSVFKFKDELTGVPKVGLEFKVNDILNSLSVNRSMEDSPTANYRTSLHTDTQNKSNLKKLLVAALKENGATEHEAQIFDRILKNGKGLDILCELATRGKTAK</sequence>
<name>A0A401IPP6_9VIRU</name>
<reference evidence="1" key="1">
    <citation type="journal article" date="2018" name="J. Virol.">
        <title>Crustacean Genome Exploration Reveals the Evolutionary Origin of White Spot Syndrome Virus.</title>
        <authorList>
            <person name="Kawato S."/>
            <person name="Shitara A."/>
            <person name="Wang Y."/>
            <person name="Nozaki R."/>
            <person name="Kondo H."/>
            <person name="Hirono I."/>
        </authorList>
    </citation>
    <scope>NUCLEOTIDE SEQUENCE</scope>
    <source>
        <strain evidence="1">Kochi-1</strain>
    </source>
</reference>
<comment type="caution">
    <text evidence="1">The sequence shown here is derived from an EMBL/GenBank/DDBJ whole genome shotgun (WGS) entry which is preliminary data.</text>
</comment>
<dbReference type="InterPro" id="IPR012295">
    <property type="entry name" value="TBP_dom_sf"/>
</dbReference>
<evidence type="ECO:0000313" key="1">
    <source>
        <dbReference type="EMBL" id="GBG35582.1"/>
    </source>
</evidence>
<dbReference type="EMBL" id="BFCG01000003">
    <property type="protein sequence ID" value="GBG35582.1"/>
    <property type="molecule type" value="Genomic_DNA"/>
</dbReference>